<dbReference type="Gene3D" id="3.30.200.20">
    <property type="entry name" value="Phosphorylase Kinase, domain 1"/>
    <property type="match status" value="1"/>
</dbReference>
<dbReference type="InterPro" id="IPR011009">
    <property type="entry name" value="Kinase-like_dom_sf"/>
</dbReference>
<dbReference type="SUPFAM" id="SSF56112">
    <property type="entry name" value="Protein kinase-like (PK-like)"/>
    <property type="match status" value="1"/>
</dbReference>
<evidence type="ECO:0000256" key="3">
    <source>
        <dbReference type="ARBA" id="ARBA00022777"/>
    </source>
</evidence>
<accession>A0A9X3J3J4</accession>
<dbReference type="CDD" id="cd14014">
    <property type="entry name" value="STKc_PknB_like"/>
    <property type="match status" value="1"/>
</dbReference>
<organism evidence="6 7">
    <name type="scientific">Nannocystis pusilla</name>
    <dbReference type="NCBI Taxonomy" id="889268"/>
    <lineage>
        <taxon>Bacteria</taxon>
        <taxon>Pseudomonadati</taxon>
        <taxon>Myxococcota</taxon>
        <taxon>Polyangia</taxon>
        <taxon>Nannocystales</taxon>
        <taxon>Nannocystaceae</taxon>
        <taxon>Nannocystis</taxon>
    </lineage>
</organism>
<sequence>MTTAPDKIGPYEVLERISAGGMAEVYKAKLTGADSFERLVAIKRILPHIARDPNFIAMFQAEAKLAVQLQHGNIAQIYQLGRHDESFYIALEYVEGRDVGALLDLHQKAGKALPLAQACYIITRCAEGLDYAHNKKSDDGRPLNIIHRDISPPNILISYEGEVKLIDFGLAKATSSSVQTQAGVIKGKLAYMSPEQVRGAPLDARSDVFALGIVFFELLTGRRLFRRDSDIETFESVRQCKVPRPSEVNPAIPAPLEQILLRSLARSLDDRYPSAASLAEALREFVFTNQLRYRGDQLGAWMRQVFRKN</sequence>
<dbReference type="PROSITE" id="PS50011">
    <property type="entry name" value="PROTEIN_KINASE_DOM"/>
    <property type="match status" value="1"/>
</dbReference>
<evidence type="ECO:0000256" key="4">
    <source>
        <dbReference type="ARBA" id="ARBA00022840"/>
    </source>
</evidence>
<protein>
    <submittedName>
        <fullName evidence="6">Serine/threonine-protein kinase</fullName>
    </submittedName>
</protein>
<keyword evidence="1" id="KW-0808">Transferase</keyword>
<dbReference type="AlphaFoldDB" id="A0A9X3J3J4"/>
<keyword evidence="4" id="KW-0067">ATP-binding</keyword>
<reference evidence="6" key="1">
    <citation type="submission" date="2022-11" db="EMBL/GenBank/DDBJ databases">
        <title>Minimal conservation of predation-associated metabolite biosynthetic gene clusters underscores biosynthetic potential of Myxococcota including descriptions for ten novel species: Archangium lansinium sp. nov., Myxococcus landrumus sp. nov., Nannocystis bai.</title>
        <authorList>
            <person name="Ahearne A."/>
            <person name="Stevens C."/>
            <person name="Phillips K."/>
        </authorList>
    </citation>
    <scope>NUCLEOTIDE SEQUENCE</scope>
    <source>
        <strain evidence="6">Na p29</strain>
    </source>
</reference>
<dbReference type="PANTHER" id="PTHR43289">
    <property type="entry name" value="MITOGEN-ACTIVATED PROTEIN KINASE KINASE KINASE 20-RELATED"/>
    <property type="match status" value="1"/>
</dbReference>
<dbReference type="InterPro" id="IPR000719">
    <property type="entry name" value="Prot_kinase_dom"/>
</dbReference>
<feature type="domain" description="Protein kinase" evidence="5">
    <location>
        <begin position="11"/>
        <end position="286"/>
    </location>
</feature>
<evidence type="ECO:0000259" key="5">
    <source>
        <dbReference type="PROSITE" id="PS50011"/>
    </source>
</evidence>
<dbReference type="GO" id="GO:0005524">
    <property type="term" value="F:ATP binding"/>
    <property type="evidence" value="ECO:0007669"/>
    <property type="project" value="UniProtKB-KW"/>
</dbReference>
<dbReference type="EMBL" id="JAPNKE010000002">
    <property type="protein sequence ID" value="MCY1012163.1"/>
    <property type="molecule type" value="Genomic_DNA"/>
</dbReference>
<gene>
    <name evidence="6" type="ORF">OV079_42815</name>
</gene>
<dbReference type="PANTHER" id="PTHR43289:SF6">
    <property type="entry name" value="SERINE_THREONINE-PROTEIN KINASE NEKL-3"/>
    <property type="match status" value="1"/>
</dbReference>
<evidence type="ECO:0000313" key="6">
    <source>
        <dbReference type="EMBL" id="MCY1012163.1"/>
    </source>
</evidence>
<comment type="caution">
    <text evidence="6">The sequence shown here is derived from an EMBL/GenBank/DDBJ whole genome shotgun (WGS) entry which is preliminary data.</text>
</comment>
<evidence type="ECO:0000256" key="1">
    <source>
        <dbReference type="ARBA" id="ARBA00022679"/>
    </source>
</evidence>
<keyword evidence="3 6" id="KW-0418">Kinase</keyword>
<dbReference type="GO" id="GO:0004674">
    <property type="term" value="F:protein serine/threonine kinase activity"/>
    <property type="evidence" value="ECO:0007669"/>
    <property type="project" value="TreeGrafter"/>
</dbReference>
<keyword evidence="7" id="KW-1185">Reference proteome</keyword>
<proteinExistence type="predicted"/>
<dbReference type="RefSeq" id="WP_267775486.1">
    <property type="nucleotide sequence ID" value="NZ_JAPNKE010000002.1"/>
</dbReference>
<name>A0A9X3J3J4_9BACT</name>
<dbReference type="Proteomes" id="UP001150924">
    <property type="component" value="Unassembled WGS sequence"/>
</dbReference>
<evidence type="ECO:0000256" key="2">
    <source>
        <dbReference type="ARBA" id="ARBA00022741"/>
    </source>
</evidence>
<dbReference type="Pfam" id="PF00069">
    <property type="entry name" value="Pkinase"/>
    <property type="match status" value="1"/>
</dbReference>
<keyword evidence="2" id="KW-0547">Nucleotide-binding</keyword>
<dbReference type="Gene3D" id="1.10.510.10">
    <property type="entry name" value="Transferase(Phosphotransferase) domain 1"/>
    <property type="match status" value="1"/>
</dbReference>
<evidence type="ECO:0000313" key="7">
    <source>
        <dbReference type="Proteomes" id="UP001150924"/>
    </source>
</evidence>